<keyword evidence="3" id="KW-0378">Hydrolase</keyword>
<feature type="region of interest" description="Disordered" evidence="1">
    <location>
        <begin position="62"/>
        <end position="86"/>
    </location>
</feature>
<dbReference type="EC" id="3.4.-.-" evidence="3"/>
<dbReference type="InterPro" id="IPR012338">
    <property type="entry name" value="Beta-lactam/transpept-like"/>
</dbReference>
<name>K1RNM2_9ZZZZ</name>
<evidence type="ECO:0000256" key="1">
    <source>
        <dbReference type="SAM" id="MobiDB-lite"/>
    </source>
</evidence>
<feature type="non-terminal residue" evidence="3">
    <location>
        <position position="86"/>
    </location>
</feature>
<keyword evidence="3" id="KW-0645">Protease</keyword>
<evidence type="ECO:0000313" key="3">
    <source>
        <dbReference type="EMBL" id="EKC50217.1"/>
    </source>
</evidence>
<sequence>MVPDAGAGWGVSTSASAAVLMDADTGQVLYDHNGSRRMLIASTTKIMTALVVLERASPGEEVTVRQEHMTEGSSMYLKPGERVTVE</sequence>
<dbReference type="EMBL" id="AJWY01012340">
    <property type="protein sequence ID" value="EKC50217.1"/>
    <property type="molecule type" value="Genomic_DNA"/>
</dbReference>
<reference evidence="3" key="1">
    <citation type="journal article" date="2013" name="Environ. Microbiol.">
        <title>Microbiota from the distal guts of lean and obese adolescents exhibit partial functional redundancy besides clear differences in community structure.</title>
        <authorList>
            <person name="Ferrer M."/>
            <person name="Ruiz A."/>
            <person name="Lanza F."/>
            <person name="Haange S.B."/>
            <person name="Oberbach A."/>
            <person name="Till H."/>
            <person name="Bargiela R."/>
            <person name="Campoy C."/>
            <person name="Segura M.T."/>
            <person name="Richter M."/>
            <person name="von Bergen M."/>
            <person name="Seifert J."/>
            <person name="Suarez A."/>
        </authorList>
    </citation>
    <scope>NUCLEOTIDE SEQUENCE</scope>
</reference>
<feature type="domain" description="Peptidase S11 D-alanyl-D-alanine carboxypeptidase A N-terminal" evidence="2">
    <location>
        <begin position="13"/>
        <end position="86"/>
    </location>
</feature>
<dbReference type="GO" id="GO:0006508">
    <property type="term" value="P:proteolysis"/>
    <property type="evidence" value="ECO:0007669"/>
    <property type="project" value="InterPro"/>
</dbReference>
<dbReference type="InterPro" id="IPR001967">
    <property type="entry name" value="Peptidase_S11_N"/>
</dbReference>
<organism evidence="3">
    <name type="scientific">human gut metagenome</name>
    <dbReference type="NCBI Taxonomy" id="408170"/>
    <lineage>
        <taxon>unclassified sequences</taxon>
        <taxon>metagenomes</taxon>
        <taxon>organismal metagenomes</taxon>
    </lineage>
</organism>
<dbReference type="GO" id="GO:0009002">
    <property type="term" value="F:serine-type D-Ala-D-Ala carboxypeptidase activity"/>
    <property type="evidence" value="ECO:0007669"/>
    <property type="project" value="InterPro"/>
</dbReference>
<accession>K1RNM2</accession>
<dbReference type="Gene3D" id="3.40.710.10">
    <property type="entry name" value="DD-peptidase/beta-lactamase superfamily"/>
    <property type="match status" value="1"/>
</dbReference>
<dbReference type="Pfam" id="PF00768">
    <property type="entry name" value="Peptidase_S11"/>
    <property type="match status" value="1"/>
</dbReference>
<dbReference type="AlphaFoldDB" id="K1RNM2"/>
<protein>
    <submittedName>
        <fullName evidence="3">Protein containing Peptidase S11, D-alanyl-D-alanine carboxypeptidase A domain protein</fullName>
        <ecNumber evidence="3">3.4.-.-</ecNumber>
    </submittedName>
</protein>
<keyword evidence="3" id="KW-0121">Carboxypeptidase</keyword>
<comment type="caution">
    <text evidence="3">The sequence shown here is derived from an EMBL/GenBank/DDBJ whole genome shotgun (WGS) entry which is preliminary data.</text>
</comment>
<proteinExistence type="predicted"/>
<evidence type="ECO:0000259" key="2">
    <source>
        <dbReference type="Pfam" id="PF00768"/>
    </source>
</evidence>
<gene>
    <name evidence="3" type="ORF">LEA_18002</name>
</gene>
<dbReference type="SUPFAM" id="SSF56601">
    <property type="entry name" value="beta-lactamase/transpeptidase-like"/>
    <property type="match status" value="1"/>
</dbReference>